<reference evidence="3 4" key="1">
    <citation type="submission" date="2011-02" db="EMBL/GenBank/DDBJ databases">
        <title>The Genome Sequence of Mortierella verticillata NRRL 6337.</title>
        <authorList>
            <consortium name="The Broad Institute Genome Sequencing Platform"/>
            <person name="Russ C."/>
            <person name="Cuomo C."/>
            <person name="Burger G."/>
            <person name="Gray M.W."/>
            <person name="Holland P.W.H."/>
            <person name="King N."/>
            <person name="Lang F.B.F."/>
            <person name="Roger A.J."/>
            <person name="Ruiz-Trillo I."/>
            <person name="Young S.K."/>
            <person name="Zeng Q."/>
            <person name="Gargeya S."/>
            <person name="Alvarado L."/>
            <person name="Berlin A."/>
            <person name="Chapman S.B."/>
            <person name="Chen Z."/>
            <person name="Freedman E."/>
            <person name="Gellesch M."/>
            <person name="Goldberg J."/>
            <person name="Griggs A."/>
            <person name="Gujja S."/>
            <person name="Heilman E."/>
            <person name="Heiman D."/>
            <person name="Howarth C."/>
            <person name="Mehta T."/>
            <person name="Neiman D."/>
            <person name="Pearson M."/>
            <person name="Roberts A."/>
            <person name="Saif S."/>
            <person name="Shea T."/>
            <person name="Shenoy N."/>
            <person name="Sisk P."/>
            <person name="Stolte C."/>
            <person name="Sykes S."/>
            <person name="White J."/>
            <person name="Yandava C."/>
            <person name="Haas B."/>
            <person name="Nusbaum C."/>
            <person name="Birren B."/>
        </authorList>
    </citation>
    <scope>NUCLEOTIDE SEQUENCE [LARGE SCALE GENOMIC DNA]</scope>
    <source>
        <strain evidence="3 4">NRRL 6337</strain>
    </source>
</reference>
<feature type="region of interest" description="Disordered" evidence="2">
    <location>
        <begin position="1"/>
        <end position="52"/>
    </location>
</feature>
<evidence type="ECO:0000313" key="4">
    <source>
        <dbReference type="Proteomes" id="UP000243308"/>
    </source>
</evidence>
<dbReference type="Proteomes" id="UP000243308">
    <property type="component" value="Unassembled WGS sequence"/>
</dbReference>
<feature type="region of interest" description="Disordered" evidence="2">
    <location>
        <begin position="222"/>
        <end position="246"/>
    </location>
</feature>
<keyword evidence="4" id="KW-1185">Reference proteome</keyword>
<evidence type="ECO:0000256" key="1">
    <source>
        <dbReference type="SAM" id="Coils"/>
    </source>
</evidence>
<keyword evidence="1" id="KW-0175">Coiled coil</keyword>
<accession>A0A086TLT3</accession>
<evidence type="ECO:0000313" key="3">
    <source>
        <dbReference type="EMBL" id="KFH62910.1"/>
    </source>
</evidence>
<evidence type="ECO:0000256" key="2">
    <source>
        <dbReference type="SAM" id="MobiDB-lite"/>
    </source>
</evidence>
<feature type="compositionally biased region" description="Low complexity" evidence="2">
    <location>
        <begin position="286"/>
        <end position="296"/>
    </location>
</feature>
<feature type="compositionally biased region" description="Basic and acidic residues" evidence="2">
    <location>
        <begin position="307"/>
        <end position="330"/>
    </location>
</feature>
<evidence type="ECO:0008006" key="5">
    <source>
        <dbReference type="Google" id="ProtNLM"/>
    </source>
</evidence>
<feature type="coiled-coil region" evidence="1">
    <location>
        <begin position="377"/>
        <end position="415"/>
    </location>
</feature>
<dbReference type="AlphaFoldDB" id="A0A086TLT3"/>
<proteinExistence type="predicted"/>
<name>A0A086TLT3_9FUNG</name>
<gene>
    <name evidence="3" type="ORF">MVEG_11434</name>
</gene>
<feature type="compositionally biased region" description="Acidic residues" evidence="2">
    <location>
        <begin position="222"/>
        <end position="231"/>
    </location>
</feature>
<feature type="compositionally biased region" description="Acidic residues" evidence="2">
    <location>
        <begin position="297"/>
        <end position="306"/>
    </location>
</feature>
<feature type="region of interest" description="Disordered" evidence="2">
    <location>
        <begin position="261"/>
        <end position="344"/>
    </location>
</feature>
<dbReference type="OrthoDB" id="2424990at2759"/>
<protein>
    <recommendedName>
        <fullName evidence="5">Myb/SANT-like domain-containing protein</fullName>
    </recommendedName>
</protein>
<dbReference type="EMBL" id="KN042430">
    <property type="protein sequence ID" value="KFH62910.1"/>
    <property type="molecule type" value="Genomic_DNA"/>
</dbReference>
<organism evidence="3 4">
    <name type="scientific">Podila verticillata NRRL 6337</name>
    <dbReference type="NCBI Taxonomy" id="1069443"/>
    <lineage>
        <taxon>Eukaryota</taxon>
        <taxon>Fungi</taxon>
        <taxon>Fungi incertae sedis</taxon>
        <taxon>Mucoromycota</taxon>
        <taxon>Mortierellomycotina</taxon>
        <taxon>Mortierellomycetes</taxon>
        <taxon>Mortierellales</taxon>
        <taxon>Mortierellaceae</taxon>
        <taxon>Podila</taxon>
    </lineage>
</organism>
<sequence length="462" mass="51543">MANTYKNVRRVTTRSAAKAMPKVVISKVPSPKSKGDTPKSKTAKANVATSESKTVKSKAVKAKAKVAASDVASKIPLLKEDYEHIHYWLESKENFAAVCGISGKTPIGKGMKSPRQGWTELAEIVSRKCKGRISIEPRVMKERFKRYKSKHYKTKTMSLGTGFGITKEDRLKGIYSIADKLDNVCPFFSKMDKLFGGKPNVVPLGEICMNNTTYFRGIDGFDDTSDEDSDSDNATSDNDSGGTHINKNHAFQAFVNGDHNQNELDRQDQGDSDFDGCWDHTQLDQVENNNNGNLGTEEVEEESELYEVDKAEQTSAEKENFQQKRGRSDELAVSSKRSRVKDTRKAPFKLTTGPVQQTRNGFASAYAESAAAKLILLKEQNDQKLALEKQARLIQIEVENRKVELEEKKLATKKELLSMRLKSEAEADSRRNRSLVVQSALAKGFDANAIRDLLDLVDQSLW</sequence>